<gene>
    <name evidence="1" type="ORF">F5148DRAFT_410932</name>
</gene>
<name>A0ACC0U0R1_9AGAM</name>
<reference evidence="1" key="1">
    <citation type="submission" date="2021-03" db="EMBL/GenBank/DDBJ databases">
        <title>Evolutionary priming and transition to the ectomycorrhizal habit in an iconic lineage of mushroom-forming fungi: is preadaptation a requirement?</title>
        <authorList>
            <consortium name="DOE Joint Genome Institute"/>
            <person name="Looney B.P."/>
            <person name="Miyauchi S."/>
            <person name="Morin E."/>
            <person name="Drula E."/>
            <person name="Courty P.E."/>
            <person name="Chicoki N."/>
            <person name="Fauchery L."/>
            <person name="Kohler A."/>
            <person name="Kuo A."/>
            <person name="LaButti K."/>
            <person name="Pangilinan J."/>
            <person name="Lipzen A."/>
            <person name="Riley R."/>
            <person name="Andreopoulos W."/>
            <person name="He G."/>
            <person name="Johnson J."/>
            <person name="Barry K.W."/>
            <person name="Grigoriev I.V."/>
            <person name="Nagy L."/>
            <person name="Hibbett D."/>
            <person name="Henrissat B."/>
            <person name="Matheny P.B."/>
            <person name="Labbe J."/>
            <person name="Martin A.F."/>
        </authorList>
    </citation>
    <scope>NUCLEOTIDE SEQUENCE</scope>
    <source>
        <strain evidence="1">BPL698</strain>
    </source>
</reference>
<evidence type="ECO:0000313" key="1">
    <source>
        <dbReference type="EMBL" id="KAI9454946.1"/>
    </source>
</evidence>
<evidence type="ECO:0000313" key="2">
    <source>
        <dbReference type="Proteomes" id="UP001207468"/>
    </source>
</evidence>
<proteinExistence type="predicted"/>
<dbReference type="EMBL" id="JAGFNK010000262">
    <property type="protein sequence ID" value="KAI9454946.1"/>
    <property type="molecule type" value="Genomic_DNA"/>
</dbReference>
<accession>A0ACC0U0R1</accession>
<comment type="caution">
    <text evidence="1">The sequence shown here is derived from an EMBL/GenBank/DDBJ whole genome shotgun (WGS) entry which is preliminary data.</text>
</comment>
<organism evidence="1 2">
    <name type="scientific">Russula earlei</name>
    <dbReference type="NCBI Taxonomy" id="71964"/>
    <lineage>
        <taxon>Eukaryota</taxon>
        <taxon>Fungi</taxon>
        <taxon>Dikarya</taxon>
        <taxon>Basidiomycota</taxon>
        <taxon>Agaricomycotina</taxon>
        <taxon>Agaricomycetes</taxon>
        <taxon>Russulales</taxon>
        <taxon>Russulaceae</taxon>
        <taxon>Russula</taxon>
    </lineage>
</organism>
<protein>
    <submittedName>
        <fullName evidence="1">Uncharacterized protein</fullName>
    </submittedName>
</protein>
<sequence length="157" mass="17631">MYARTRPSPSPFFFFFLTPTAVIHSSTTQITRVNPAPAPFSNSRPTGYLLHHADVDPTSALLCARRGDTGDPCVARLGSGGWCAEDHGDMMRTVVDVDPDEWSALWARRWQMYLDGIGLDRYHDDAERWARLDALRARATFFVDAAHAPEVLRLIAR</sequence>
<keyword evidence="2" id="KW-1185">Reference proteome</keyword>
<dbReference type="Proteomes" id="UP001207468">
    <property type="component" value="Unassembled WGS sequence"/>
</dbReference>